<evidence type="ECO:0000256" key="1">
    <source>
        <dbReference type="SAM" id="MobiDB-lite"/>
    </source>
</evidence>
<protein>
    <submittedName>
        <fullName evidence="2">Uncharacterized protein</fullName>
    </submittedName>
</protein>
<feature type="region of interest" description="Disordered" evidence="1">
    <location>
        <begin position="1"/>
        <end position="65"/>
    </location>
</feature>
<sequence>MDTDDRHFAHTVQQQKGARACGSASTAEEVGHILDAPPARPIPAPSPSHQNKMLKTTNKQTNRQKLLPRSVYSSRKLPYSKSSYSHYTTITRSESSQLVLNQNYKIDKFFINKKKLQYAVPEINCNYQTV</sequence>
<accession>A0A182NW60</accession>
<keyword evidence="3" id="KW-1185">Reference proteome</keyword>
<evidence type="ECO:0000313" key="2">
    <source>
        <dbReference type="EnsemblMetazoa" id="ADIR014144-PA"/>
    </source>
</evidence>
<dbReference type="AlphaFoldDB" id="A0A182NW60"/>
<dbReference type="VEuPathDB" id="VectorBase:ADIR014144"/>
<organism evidence="2 3">
    <name type="scientific">Anopheles dirus</name>
    <dbReference type="NCBI Taxonomy" id="7168"/>
    <lineage>
        <taxon>Eukaryota</taxon>
        <taxon>Metazoa</taxon>
        <taxon>Ecdysozoa</taxon>
        <taxon>Arthropoda</taxon>
        <taxon>Hexapoda</taxon>
        <taxon>Insecta</taxon>
        <taxon>Pterygota</taxon>
        <taxon>Neoptera</taxon>
        <taxon>Endopterygota</taxon>
        <taxon>Diptera</taxon>
        <taxon>Nematocera</taxon>
        <taxon>Culicoidea</taxon>
        <taxon>Culicidae</taxon>
        <taxon>Anophelinae</taxon>
        <taxon>Anopheles</taxon>
    </lineage>
</organism>
<reference evidence="3" key="1">
    <citation type="submission" date="2013-03" db="EMBL/GenBank/DDBJ databases">
        <title>The Genome Sequence of Anopheles dirus WRAIR2.</title>
        <authorList>
            <consortium name="The Broad Institute Genomics Platform"/>
            <person name="Neafsey D.E."/>
            <person name="Walton C."/>
            <person name="Walker B."/>
            <person name="Young S.K."/>
            <person name="Zeng Q."/>
            <person name="Gargeya S."/>
            <person name="Fitzgerald M."/>
            <person name="Haas B."/>
            <person name="Abouelleil A."/>
            <person name="Allen A.W."/>
            <person name="Alvarado L."/>
            <person name="Arachchi H.M."/>
            <person name="Berlin A.M."/>
            <person name="Chapman S.B."/>
            <person name="Gainer-Dewar J."/>
            <person name="Goldberg J."/>
            <person name="Griggs A."/>
            <person name="Gujja S."/>
            <person name="Hansen M."/>
            <person name="Howarth C."/>
            <person name="Imamovic A."/>
            <person name="Ireland A."/>
            <person name="Larimer J."/>
            <person name="McCowan C."/>
            <person name="Murphy C."/>
            <person name="Pearson M."/>
            <person name="Poon T.W."/>
            <person name="Priest M."/>
            <person name="Roberts A."/>
            <person name="Saif S."/>
            <person name="Shea T."/>
            <person name="Sisk P."/>
            <person name="Sykes S."/>
            <person name="Wortman J."/>
            <person name="Nusbaum C."/>
            <person name="Birren B."/>
        </authorList>
    </citation>
    <scope>NUCLEOTIDE SEQUENCE [LARGE SCALE GENOMIC DNA]</scope>
    <source>
        <strain evidence="3">WRAIR2</strain>
    </source>
</reference>
<proteinExistence type="predicted"/>
<reference evidence="2" key="2">
    <citation type="submission" date="2020-05" db="UniProtKB">
        <authorList>
            <consortium name="EnsemblMetazoa"/>
        </authorList>
    </citation>
    <scope>IDENTIFICATION</scope>
    <source>
        <strain evidence="2">WRAIR2</strain>
    </source>
</reference>
<dbReference type="EnsemblMetazoa" id="ADIR014144-RA">
    <property type="protein sequence ID" value="ADIR014144-PA"/>
    <property type="gene ID" value="ADIR014144"/>
</dbReference>
<name>A0A182NW60_9DIPT</name>
<evidence type="ECO:0000313" key="3">
    <source>
        <dbReference type="Proteomes" id="UP000075884"/>
    </source>
</evidence>
<feature type="compositionally biased region" description="Polar residues" evidence="1">
    <location>
        <begin position="49"/>
        <end position="64"/>
    </location>
</feature>
<dbReference type="Proteomes" id="UP000075884">
    <property type="component" value="Unassembled WGS sequence"/>
</dbReference>